<sequence length="181" mass="20259">MNPLDLTRLQQELSDQGILMSFSGPFSHSIIEELGKAVKNHLENAQATRSVLMDVFAVYIEQAQNVRNYISRWEQHADQARLANSGIVVIAREGERYVVSSGNLLSWADAPTLMARLERLRDLDKAGLKALYKEQMRQPLTAEGGAGLGLTEMARKASEPLEHTLSTVDDQYLFFSLRVVI</sequence>
<accession>A0A7U7GEZ5</accession>
<dbReference type="EMBL" id="CBTK010000290">
    <property type="protein sequence ID" value="CDH47067.1"/>
    <property type="molecule type" value="Genomic_DNA"/>
</dbReference>
<reference evidence="1 2" key="1">
    <citation type="journal article" date="2014" name="ISME J.">
        <title>Candidatus Competibacter-lineage genomes retrieved from metagenomes reveal functional metabolic diversity.</title>
        <authorList>
            <person name="McIlroy S.J."/>
            <person name="Albertsen M."/>
            <person name="Andresen E.K."/>
            <person name="Saunders A.M."/>
            <person name="Kristiansen R."/>
            <person name="Stokholm-Bjerregaard M."/>
            <person name="Nielsen K.L."/>
            <person name="Nielsen P.H."/>
        </authorList>
    </citation>
    <scope>NUCLEOTIDE SEQUENCE [LARGE SCALE GENOMIC DNA]</scope>
    <source>
        <strain evidence="1 2">Run_B_J11</strain>
    </source>
</reference>
<dbReference type="AlphaFoldDB" id="A0A7U7GEZ5"/>
<dbReference type="NCBIfam" id="NF038262">
    <property type="entry name" value="SiaB_fam_kinase"/>
    <property type="match status" value="1"/>
</dbReference>
<gene>
    <name evidence="1" type="ORF">BN874_720011</name>
</gene>
<protein>
    <submittedName>
        <fullName evidence="1">Uncharacterized protein</fullName>
    </submittedName>
</protein>
<dbReference type="Proteomes" id="UP000019184">
    <property type="component" value="Unassembled WGS sequence"/>
</dbReference>
<dbReference type="OrthoDB" id="5365713at2"/>
<dbReference type="InterPro" id="IPR046239">
    <property type="entry name" value="DUF6272"/>
</dbReference>
<evidence type="ECO:0000313" key="1">
    <source>
        <dbReference type="EMBL" id="CDH47067.1"/>
    </source>
</evidence>
<evidence type="ECO:0000313" key="2">
    <source>
        <dbReference type="Proteomes" id="UP000019184"/>
    </source>
</evidence>
<comment type="caution">
    <text evidence="1">The sequence shown here is derived from an EMBL/GenBank/DDBJ whole genome shotgun (WGS) entry which is preliminary data.</text>
</comment>
<name>A0A7U7GEZ5_9GAMM</name>
<keyword evidence="2" id="KW-1185">Reference proteome</keyword>
<dbReference type="Pfam" id="PF19788">
    <property type="entry name" value="DUF6272"/>
    <property type="match status" value="1"/>
</dbReference>
<dbReference type="RefSeq" id="WP_034435819.1">
    <property type="nucleotide sequence ID" value="NZ_CBTK010000290.1"/>
</dbReference>
<proteinExistence type="predicted"/>
<organism evidence="1 2">
    <name type="scientific">Candidatus Contendobacter odensis Run_B_J11</name>
    <dbReference type="NCBI Taxonomy" id="1400861"/>
    <lineage>
        <taxon>Bacteria</taxon>
        <taxon>Pseudomonadati</taxon>
        <taxon>Pseudomonadota</taxon>
        <taxon>Gammaproteobacteria</taxon>
        <taxon>Candidatus Competibacteraceae</taxon>
        <taxon>Candidatus Contendibacter</taxon>
    </lineage>
</organism>